<dbReference type="GO" id="GO:0003723">
    <property type="term" value="F:RNA binding"/>
    <property type="evidence" value="ECO:0007669"/>
    <property type="project" value="InterPro"/>
</dbReference>
<keyword evidence="3" id="KW-0413">Isomerase</keyword>
<reference evidence="3" key="1">
    <citation type="submission" date="2019-08" db="EMBL/GenBank/DDBJ databases">
        <authorList>
            <person name="Kucharzyk K."/>
            <person name="Murdoch R.W."/>
            <person name="Higgins S."/>
            <person name="Loffler F."/>
        </authorList>
    </citation>
    <scope>NUCLEOTIDE SEQUENCE</scope>
</reference>
<evidence type="ECO:0000313" key="3">
    <source>
        <dbReference type="EMBL" id="MPN36214.1"/>
    </source>
</evidence>
<dbReference type="EMBL" id="VSSQ01090220">
    <property type="protein sequence ID" value="MPN36214.1"/>
    <property type="molecule type" value="Genomic_DNA"/>
</dbReference>
<name>A0A645HJA5_9ZZZZ</name>
<protein>
    <submittedName>
        <fullName evidence="3">Putative RNA pseudouridine synthase</fullName>
        <ecNumber evidence="3">5.4.99.-</ecNumber>
    </submittedName>
</protein>
<dbReference type="PANTHER" id="PTHR21600:SF44">
    <property type="entry name" value="RIBOSOMAL LARGE SUBUNIT PSEUDOURIDINE SYNTHASE D"/>
    <property type="match status" value="1"/>
</dbReference>
<accession>A0A645HJA5</accession>
<gene>
    <name evidence="3" type="ORF">SDC9_183722</name>
</gene>
<proteinExistence type="inferred from homology"/>
<dbReference type="PANTHER" id="PTHR21600">
    <property type="entry name" value="MITOCHONDRIAL RNA PSEUDOURIDINE SYNTHASE"/>
    <property type="match status" value="1"/>
</dbReference>
<dbReference type="EC" id="5.4.99.-" evidence="3"/>
<dbReference type="GO" id="GO:0000455">
    <property type="term" value="P:enzyme-directed rRNA pseudouridine synthesis"/>
    <property type="evidence" value="ECO:0007669"/>
    <property type="project" value="TreeGrafter"/>
</dbReference>
<dbReference type="Gene3D" id="3.30.2350.10">
    <property type="entry name" value="Pseudouridine synthase"/>
    <property type="match status" value="1"/>
</dbReference>
<evidence type="ECO:0000256" key="1">
    <source>
        <dbReference type="ARBA" id="ARBA00010876"/>
    </source>
</evidence>
<dbReference type="SUPFAM" id="SSF55120">
    <property type="entry name" value="Pseudouridine synthase"/>
    <property type="match status" value="1"/>
</dbReference>
<comment type="caution">
    <text evidence="3">The sequence shown here is derived from an EMBL/GenBank/DDBJ whole genome shotgun (WGS) entry which is preliminary data.</text>
</comment>
<dbReference type="AlphaFoldDB" id="A0A645HJA5"/>
<dbReference type="Pfam" id="PF00849">
    <property type="entry name" value="PseudoU_synth_2"/>
    <property type="match status" value="1"/>
</dbReference>
<evidence type="ECO:0000259" key="2">
    <source>
        <dbReference type="Pfam" id="PF00849"/>
    </source>
</evidence>
<dbReference type="InterPro" id="IPR020103">
    <property type="entry name" value="PsdUridine_synth_cat_dom_sf"/>
</dbReference>
<sequence>MAAFPIGTPGTKEAVTHYRVLRAYGAFSYVELTLETGRTHQIRVHMREIGHPVLADPVYAAGRKTLGLYGQALVAFHIGFIHPVTGERLVFECPDPDFINKALEIIEHEI</sequence>
<feature type="domain" description="Pseudouridine synthase RsuA/RluA-like" evidence="2">
    <location>
        <begin position="9"/>
        <end position="47"/>
    </location>
</feature>
<organism evidence="3">
    <name type="scientific">bioreactor metagenome</name>
    <dbReference type="NCBI Taxonomy" id="1076179"/>
    <lineage>
        <taxon>unclassified sequences</taxon>
        <taxon>metagenomes</taxon>
        <taxon>ecological metagenomes</taxon>
    </lineage>
</organism>
<dbReference type="InterPro" id="IPR050188">
    <property type="entry name" value="RluA_PseudoU_synthase"/>
</dbReference>
<comment type="similarity">
    <text evidence="1">Belongs to the pseudouridine synthase RluA family.</text>
</comment>
<dbReference type="GO" id="GO:0009982">
    <property type="term" value="F:pseudouridine synthase activity"/>
    <property type="evidence" value="ECO:0007669"/>
    <property type="project" value="InterPro"/>
</dbReference>
<dbReference type="CDD" id="cd02869">
    <property type="entry name" value="PseudoU_synth_RluA_like"/>
    <property type="match status" value="1"/>
</dbReference>
<dbReference type="InterPro" id="IPR006145">
    <property type="entry name" value="PsdUridine_synth_RsuA/RluA"/>
</dbReference>